<gene>
    <name evidence="2" type="ORF">RGCCGE502_00265</name>
</gene>
<dbReference type="HOGENOM" id="CLU_625395_0_0_5"/>
<dbReference type="Proteomes" id="UP000014411">
    <property type="component" value="Unassembled WGS sequence"/>
</dbReference>
<feature type="signal peptide" evidence="1">
    <location>
        <begin position="1"/>
        <end position="32"/>
    </location>
</feature>
<reference evidence="2 3" key="1">
    <citation type="journal article" date="2012" name="J. Bacteriol.">
        <title>Genome sequence of Rhizobium grahamii CCGE502, a broad-host-range symbiont with low nodulation competitiveness in Phaseolus vulgaris.</title>
        <authorList>
            <person name="Althabegoiti M.J."/>
            <person name="Lozano L."/>
            <person name="Torres-Tejerizo G."/>
            <person name="Ormeno-Orrillo E."/>
            <person name="Rogel M.A."/>
            <person name="Gonzalez V."/>
            <person name="Martinez-Romero E."/>
        </authorList>
    </citation>
    <scope>NUCLEOTIDE SEQUENCE [LARGE SCALE GENOMIC DNA]</scope>
    <source>
        <strain evidence="2 3">CCGE 502</strain>
    </source>
</reference>
<feature type="chain" id="PRO_5004509296" description="Outer membrane protein" evidence="1">
    <location>
        <begin position="33"/>
        <end position="439"/>
    </location>
</feature>
<dbReference type="EMBL" id="AEYE02000001">
    <property type="protein sequence ID" value="EPF00343.1"/>
    <property type="molecule type" value="Genomic_DNA"/>
</dbReference>
<evidence type="ECO:0000256" key="1">
    <source>
        <dbReference type="SAM" id="SignalP"/>
    </source>
</evidence>
<dbReference type="eggNOG" id="ENOG502ZG84">
    <property type="taxonomic scope" value="Bacteria"/>
</dbReference>
<protein>
    <recommendedName>
        <fullName evidence="4">Outer membrane protein</fullName>
    </recommendedName>
</protein>
<sequence length="439" mass="45225">MRICWAVQSHKLAAILVATLAGIAGSGSIAVADDIKTAPTAQSVEPALDLQIGIGINWLNLPSWGSRRPDFFGSGDSRVTDDGFNLGVSLDLPLGQMGSQPFVLEWNGSIADLSSNSTDRTSLAGQNSLNLTFGNAANGSINTLTASPVGTLPAAAVADVTVNDSAGGAAHINSTASSTDPTGRITQFASSSSITGGVFTALVTNGGTPSAAAYAAFADNTGLTLQATGDLSNSAIVDERNEDATVIDQALLLGAPIDLQDGWAITPKVGPMYRSIDRDVDFRRTLVIGSSIPGVVVPGVSVAQNDELDARYVGALAELAVTKALQPDLSVSFDARFGGAYLHSRYRSHYSAGLPSVSTGDFDFVSETRDDASLLAGVGAGLRYAPVENLQVGLDAGVNFVNKVPTIDYVADAGGGVSPTIGMSHAIDYNVSVNVTWRF</sequence>
<organism evidence="2 3">
    <name type="scientific">Rhizobium grahamii CCGE 502</name>
    <dbReference type="NCBI Taxonomy" id="990285"/>
    <lineage>
        <taxon>Bacteria</taxon>
        <taxon>Pseudomonadati</taxon>
        <taxon>Pseudomonadota</taxon>
        <taxon>Alphaproteobacteria</taxon>
        <taxon>Hyphomicrobiales</taxon>
        <taxon>Rhizobiaceae</taxon>
        <taxon>Rhizobium/Agrobacterium group</taxon>
        <taxon>Rhizobium</taxon>
    </lineage>
</organism>
<keyword evidence="3" id="KW-1185">Reference proteome</keyword>
<dbReference type="AlphaFoldDB" id="S3HN35"/>
<evidence type="ECO:0000313" key="3">
    <source>
        <dbReference type="Proteomes" id="UP000014411"/>
    </source>
</evidence>
<evidence type="ECO:0008006" key="4">
    <source>
        <dbReference type="Google" id="ProtNLM"/>
    </source>
</evidence>
<dbReference type="RefSeq" id="WP_016552153.1">
    <property type="nucleotide sequence ID" value="NZ_AEYE02000001.1"/>
</dbReference>
<accession>S3HN35</accession>
<name>S3HN35_9HYPH</name>
<proteinExistence type="predicted"/>
<comment type="caution">
    <text evidence="2">The sequence shown here is derived from an EMBL/GenBank/DDBJ whole genome shotgun (WGS) entry which is preliminary data.</text>
</comment>
<keyword evidence="1" id="KW-0732">Signal</keyword>
<evidence type="ECO:0000313" key="2">
    <source>
        <dbReference type="EMBL" id="EPF00343.1"/>
    </source>
</evidence>